<dbReference type="PIRSF" id="PIRSF004810">
    <property type="entry name" value="ChrA"/>
    <property type="match status" value="1"/>
</dbReference>
<evidence type="ECO:0000256" key="1">
    <source>
        <dbReference type="ARBA" id="ARBA00004651"/>
    </source>
</evidence>
<evidence type="ECO:0000256" key="4">
    <source>
        <dbReference type="ARBA" id="ARBA00022692"/>
    </source>
</evidence>
<evidence type="ECO:0000256" key="7">
    <source>
        <dbReference type="SAM" id="Phobius"/>
    </source>
</evidence>
<evidence type="ECO:0000256" key="2">
    <source>
        <dbReference type="ARBA" id="ARBA00005262"/>
    </source>
</evidence>
<keyword evidence="3" id="KW-1003">Cell membrane</keyword>
<organism evidence="8 9">
    <name type="scientific">Tribonema minus</name>
    <dbReference type="NCBI Taxonomy" id="303371"/>
    <lineage>
        <taxon>Eukaryota</taxon>
        <taxon>Sar</taxon>
        <taxon>Stramenopiles</taxon>
        <taxon>Ochrophyta</taxon>
        <taxon>PX clade</taxon>
        <taxon>Xanthophyceae</taxon>
        <taxon>Tribonematales</taxon>
        <taxon>Tribonemataceae</taxon>
        <taxon>Tribonema</taxon>
    </lineage>
</organism>
<evidence type="ECO:0000313" key="8">
    <source>
        <dbReference type="EMBL" id="KAG5185200.1"/>
    </source>
</evidence>
<dbReference type="Proteomes" id="UP000664859">
    <property type="component" value="Unassembled WGS sequence"/>
</dbReference>
<comment type="similarity">
    <text evidence="2">Belongs to the chromate ion transporter (CHR) (TC 2.A.51) family.</text>
</comment>
<name>A0A836CG18_9STRA</name>
<keyword evidence="9" id="KW-1185">Reference proteome</keyword>
<feature type="transmembrane region" description="Helical" evidence="7">
    <location>
        <begin position="78"/>
        <end position="100"/>
    </location>
</feature>
<evidence type="ECO:0000256" key="6">
    <source>
        <dbReference type="ARBA" id="ARBA00023136"/>
    </source>
</evidence>
<keyword evidence="4 7" id="KW-0812">Transmembrane</keyword>
<evidence type="ECO:0000256" key="5">
    <source>
        <dbReference type="ARBA" id="ARBA00022989"/>
    </source>
</evidence>
<gene>
    <name evidence="8" type="ORF">JKP88DRAFT_312928</name>
</gene>
<sequence length="454" mass="46307">MRQKLWEVTVDYIPLAFTAFGGPPAHIALLYDRFVVQRGWLSEKMFAELFAISTALPGPASTQLAYTVALIRDGVLPALWAFLIWSLPGGIVMAVLGTVVGDTRGAALPRTVLFLENGLASVAVALVALAAYNLGHKLCGTPMTKCIAAAVFAHTICFQATPWMIPACMAFGGAVAYAGHGSSGGDVERQAPAAAAGSSGGSSSSSAAAAEAFADPAVHFTYTWQSGVVVLAAWLVLFCGALTLRACAASTALRVAATFFYVGSIVFGGGPVVVPLLYSYVVGAGWAESGAFLLGLAVINAMPGPNFNFAAYCGALAMRPYGVPAALCGAALAWVGMFAPGLMLKTGVLPLWRRYRGFPLMQTIFEGVNAGAVGLVFTATYELSQKALSIGADGRRAATAAAGAAAAAALPLGAEPLYVALAGVAFVAVGFLRVPAPLMIAVGGGVGALNALFA</sequence>
<dbReference type="PANTHER" id="PTHR33567:SF3">
    <property type="entry name" value="CHROMATE ION TRANSPORTER (EUROFUNG)"/>
    <property type="match status" value="1"/>
</dbReference>
<dbReference type="GO" id="GO:0005886">
    <property type="term" value="C:plasma membrane"/>
    <property type="evidence" value="ECO:0007669"/>
    <property type="project" value="UniProtKB-SubCell"/>
</dbReference>
<feature type="transmembrane region" description="Helical" evidence="7">
    <location>
        <begin position="420"/>
        <end position="453"/>
    </location>
</feature>
<dbReference type="GO" id="GO:0015109">
    <property type="term" value="F:chromate transmembrane transporter activity"/>
    <property type="evidence" value="ECO:0007669"/>
    <property type="project" value="InterPro"/>
</dbReference>
<keyword evidence="6 7" id="KW-0472">Membrane</keyword>
<feature type="transmembrane region" description="Helical" evidence="7">
    <location>
        <begin position="222"/>
        <end position="244"/>
    </location>
</feature>
<feature type="transmembrane region" description="Helical" evidence="7">
    <location>
        <begin position="290"/>
        <end position="309"/>
    </location>
</feature>
<comment type="caution">
    <text evidence="8">The sequence shown here is derived from an EMBL/GenBank/DDBJ whole genome shotgun (WGS) entry which is preliminary data.</text>
</comment>
<dbReference type="OrthoDB" id="2160638at2759"/>
<feature type="transmembrane region" description="Helical" evidence="7">
    <location>
        <begin position="321"/>
        <end position="344"/>
    </location>
</feature>
<dbReference type="InterPro" id="IPR014047">
    <property type="entry name" value="Chr_Tranpt_l_chain"/>
</dbReference>
<feature type="transmembrane region" description="Helical" evidence="7">
    <location>
        <begin position="12"/>
        <end position="31"/>
    </location>
</feature>
<dbReference type="AlphaFoldDB" id="A0A836CG18"/>
<dbReference type="InterPro" id="IPR003370">
    <property type="entry name" value="Chromate_transpt"/>
</dbReference>
<comment type="subcellular location">
    <subcellularLocation>
        <location evidence="1">Cell membrane</location>
        <topology evidence="1">Multi-pass membrane protein</topology>
    </subcellularLocation>
</comment>
<evidence type="ECO:0000256" key="3">
    <source>
        <dbReference type="ARBA" id="ARBA00022475"/>
    </source>
</evidence>
<reference evidence="8" key="1">
    <citation type="submission" date="2021-02" db="EMBL/GenBank/DDBJ databases">
        <title>First Annotated Genome of the Yellow-green Alga Tribonema minus.</title>
        <authorList>
            <person name="Mahan K.M."/>
        </authorList>
    </citation>
    <scope>NUCLEOTIDE SEQUENCE</scope>
    <source>
        <strain evidence="8">UTEX B ZZ1240</strain>
    </source>
</reference>
<keyword evidence="5 7" id="KW-1133">Transmembrane helix</keyword>
<accession>A0A836CG18</accession>
<dbReference type="EMBL" id="JAFCMP010000138">
    <property type="protein sequence ID" value="KAG5185200.1"/>
    <property type="molecule type" value="Genomic_DNA"/>
</dbReference>
<protein>
    <submittedName>
        <fullName evidence="8">Chromate transporter-domain-containing protein</fullName>
    </submittedName>
</protein>
<feature type="transmembrane region" description="Helical" evidence="7">
    <location>
        <begin position="396"/>
        <end position="414"/>
    </location>
</feature>
<proteinExistence type="inferred from homology"/>
<feature type="transmembrane region" description="Helical" evidence="7">
    <location>
        <begin position="51"/>
        <end position="71"/>
    </location>
</feature>
<feature type="transmembrane region" description="Helical" evidence="7">
    <location>
        <begin position="112"/>
        <end position="134"/>
    </location>
</feature>
<feature type="transmembrane region" description="Helical" evidence="7">
    <location>
        <begin position="364"/>
        <end position="384"/>
    </location>
</feature>
<feature type="transmembrane region" description="Helical" evidence="7">
    <location>
        <begin position="256"/>
        <end position="278"/>
    </location>
</feature>
<dbReference type="Pfam" id="PF02417">
    <property type="entry name" value="Chromate_transp"/>
    <property type="match status" value="2"/>
</dbReference>
<dbReference type="PANTHER" id="PTHR33567">
    <property type="entry name" value="CHROMATE ION TRANSPORTER (EUROFUNG)"/>
    <property type="match status" value="1"/>
</dbReference>
<evidence type="ECO:0000313" key="9">
    <source>
        <dbReference type="Proteomes" id="UP000664859"/>
    </source>
</evidence>